<gene>
    <name evidence="4" type="ORF">F0U44_03275</name>
</gene>
<keyword evidence="5" id="KW-1185">Reference proteome</keyword>
<accession>A0A5B1LNI9</accession>
<dbReference type="GO" id="GO:0003677">
    <property type="term" value="F:DNA binding"/>
    <property type="evidence" value="ECO:0007669"/>
    <property type="project" value="UniProtKB-UniRule"/>
</dbReference>
<keyword evidence="1 2" id="KW-0238">DNA-binding</keyword>
<dbReference type="SUPFAM" id="SSF46689">
    <property type="entry name" value="Homeodomain-like"/>
    <property type="match status" value="1"/>
</dbReference>
<dbReference type="Proteomes" id="UP000325003">
    <property type="component" value="Unassembled WGS sequence"/>
</dbReference>
<reference evidence="4 5" key="1">
    <citation type="submission" date="2019-09" db="EMBL/GenBank/DDBJ databases">
        <title>Nocardioides panacisoli sp. nov., isolated from the soil of a ginseng field.</title>
        <authorList>
            <person name="Cho C."/>
        </authorList>
    </citation>
    <scope>NUCLEOTIDE SEQUENCE [LARGE SCALE GENOMIC DNA]</scope>
    <source>
        <strain evidence="4 5">BN130099</strain>
    </source>
</reference>
<comment type="caution">
    <text evidence="4">The sequence shown here is derived from an EMBL/GenBank/DDBJ whole genome shotgun (WGS) entry which is preliminary data.</text>
</comment>
<dbReference type="PROSITE" id="PS50977">
    <property type="entry name" value="HTH_TETR_2"/>
    <property type="match status" value="1"/>
</dbReference>
<evidence type="ECO:0000256" key="2">
    <source>
        <dbReference type="PROSITE-ProRule" id="PRU00335"/>
    </source>
</evidence>
<evidence type="ECO:0000313" key="4">
    <source>
        <dbReference type="EMBL" id="KAA1421340.1"/>
    </source>
</evidence>
<proteinExistence type="predicted"/>
<protein>
    <submittedName>
        <fullName evidence="4">TetR/AcrR family transcriptional regulator</fullName>
    </submittedName>
</protein>
<name>A0A5B1LNI9_9ACTN</name>
<reference evidence="4 5" key="2">
    <citation type="submission" date="2019-09" db="EMBL/GenBank/DDBJ databases">
        <authorList>
            <person name="Jin C."/>
        </authorList>
    </citation>
    <scope>NUCLEOTIDE SEQUENCE [LARGE SCALE GENOMIC DNA]</scope>
    <source>
        <strain evidence="4 5">BN130099</strain>
    </source>
</reference>
<dbReference type="Gene3D" id="1.10.357.10">
    <property type="entry name" value="Tetracycline Repressor, domain 2"/>
    <property type="match status" value="1"/>
</dbReference>
<dbReference type="InterPro" id="IPR001647">
    <property type="entry name" value="HTH_TetR"/>
</dbReference>
<dbReference type="AlphaFoldDB" id="A0A5B1LNI9"/>
<feature type="domain" description="HTH tetR-type" evidence="3">
    <location>
        <begin position="19"/>
        <end position="79"/>
    </location>
</feature>
<sequence>MSTDTARDYAGQDAAARASSRRTRLLAAGLEVLGTDGATALTVRRALAETGLAPRYFYESFASTDALQVAVFEQVLAEVEDGARRALESAPRRARARIRAVLLALCEVLLDDPRKGRIVLVEAVASPALGPLRLDAAERFAGVLAEFATGAWRGHAPDAGAVVVTSQFAVGGMAETLARVLAGRLDLDRDVLVDHLTELLLGTGVAFKAITS</sequence>
<evidence type="ECO:0000259" key="3">
    <source>
        <dbReference type="PROSITE" id="PS50977"/>
    </source>
</evidence>
<evidence type="ECO:0000256" key="1">
    <source>
        <dbReference type="ARBA" id="ARBA00023125"/>
    </source>
</evidence>
<dbReference type="RefSeq" id="WP_149726802.1">
    <property type="nucleotide sequence ID" value="NZ_VUJV01000001.1"/>
</dbReference>
<organism evidence="4 5">
    <name type="scientific">Nocardioides humilatus</name>
    <dbReference type="NCBI Taxonomy" id="2607660"/>
    <lineage>
        <taxon>Bacteria</taxon>
        <taxon>Bacillati</taxon>
        <taxon>Actinomycetota</taxon>
        <taxon>Actinomycetes</taxon>
        <taxon>Propionibacteriales</taxon>
        <taxon>Nocardioidaceae</taxon>
        <taxon>Nocardioides</taxon>
    </lineage>
</organism>
<dbReference type="InterPro" id="IPR009057">
    <property type="entry name" value="Homeodomain-like_sf"/>
</dbReference>
<dbReference type="EMBL" id="VUJV01000001">
    <property type="protein sequence ID" value="KAA1421340.1"/>
    <property type="molecule type" value="Genomic_DNA"/>
</dbReference>
<evidence type="ECO:0000313" key="5">
    <source>
        <dbReference type="Proteomes" id="UP000325003"/>
    </source>
</evidence>
<feature type="DNA-binding region" description="H-T-H motif" evidence="2">
    <location>
        <begin position="42"/>
        <end position="61"/>
    </location>
</feature>